<dbReference type="WBParaSite" id="Pan_g16554.t1">
    <property type="protein sequence ID" value="Pan_g16554.t1"/>
    <property type="gene ID" value="Pan_g16554"/>
</dbReference>
<evidence type="ECO:0000313" key="3">
    <source>
        <dbReference type="WBParaSite" id="Pan_g16554.t1"/>
    </source>
</evidence>
<dbReference type="Pfam" id="PF00651">
    <property type="entry name" value="BTB"/>
    <property type="match status" value="1"/>
</dbReference>
<dbReference type="SUPFAM" id="SSF54695">
    <property type="entry name" value="POZ domain"/>
    <property type="match status" value="1"/>
</dbReference>
<dbReference type="PROSITE" id="PS50097">
    <property type="entry name" value="BTB"/>
    <property type="match status" value="1"/>
</dbReference>
<dbReference type="SUPFAM" id="SSF49599">
    <property type="entry name" value="TRAF domain-like"/>
    <property type="match status" value="1"/>
</dbReference>
<dbReference type="InterPro" id="IPR011333">
    <property type="entry name" value="SKP1/BTB/POZ_sf"/>
</dbReference>
<proteinExistence type="predicted"/>
<dbReference type="CDD" id="cd18186">
    <property type="entry name" value="BTB_POZ_ZBTB_KLHL-like"/>
    <property type="match status" value="1"/>
</dbReference>
<dbReference type="PANTHER" id="PTHR24413">
    <property type="entry name" value="SPECKLE-TYPE POZ PROTEIN"/>
    <property type="match status" value="1"/>
</dbReference>
<reference evidence="2" key="1">
    <citation type="journal article" date="2013" name="Genetics">
        <title>The draft genome and transcriptome of Panagrellus redivivus are shaped by the harsh demands of a free-living lifestyle.</title>
        <authorList>
            <person name="Srinivasan J."/>
            <person name="Dillman A.R."/>
            <person name="Macchietto M.G."/>
            <person name="Heikkinen L."/>
            <person name="Lakso M."/>
            <person name="Fracchia K.M."/>
            <person name="Antoshechkin I."/>
            <person name="Mortazavi A."/>
            <person name="Wong G."/>
            <person name="Sternberg P.W."/>
        </authorList>
    </citation>
    <scope>NUCLEOTIDE SEQUENCE [LARGE SCALE GENOMIC DNA]</scope>
    <source>
        <strain evidence="2">MT8872</strain>
    </source>
</reference>
<feature type="domain" description="BTB" evidence="1">
    <location>
        <begin position="147"/>
        <end position="214"/>
    </location>
</feature>
<dbReference type="Proteomes" id="UP000492821">
    <property type="component" value="Unassembled WGS sequence"/>
</dbReference>
<evidence type="ECO:0000259" key="1">
    <source>
        <dbReference type="PROSITE" id="PS50097"/>
    </source>
</evidence>
<dbReference type="InterPro" id="IPR000210">
    <property type="entry name" value="BTB/POZ_dom"/>
</dbReference>
<sequence length="398" mass="45988">MQSVKDFVNIKDAVSFTLNECDLKRTDGYWLETAQHDVQRSNGLRWWIRWYPAGRDKGRVSVFLWVNKPVMAKFTFAVDGSTISWSGTNQFRGIPIGSGCSHFRHEKLRPIFRNGILTMTCSVEFNVELPFVSFIPRNFQLFDHMPTDMEIVVGCERVPVHKYFLLLISPVFNAMFSHNTVESKSGRIKISDFDYDTVKAAIDLCYGRQLEDPSVDTVVSILRFTDKYFITPITNEFERLLLLNLSTETFGLIVHYAYDCNKDVLLAECCNFFKEHQSEIKATEQFAEFPPALAIDMMKSAFNFKTDFDVLRHAHKNGIAFVVKHLEQPFLKQIYLQNFCSIVDYAWECSRDELKNRCAEFFNSNISKVMNLEEFHKLPAVTMSGLMTASYTLKNSID</sequence>
<protein>
    <submittedName>
        <fullName evidence="3">BTB domain-containing protein</fullName>
    </submittedName>
</protein>
<accession>A0A7E4V5P2</accession>
<organism evidence="2 3">
    <name type="scientific">Panagrellus redivivus</name>
    <name type="common">Microworm</name>
    <dbReference type="NCBI Taxonomy" id="6233"/>
    <lineage>
        <taxon>Eukaryota</taxon>
        <taxon>Metazoa</taxon>
        <taxon>Ecdysozoa</taxon>
        <taxon>Nematoda</taxon>
        <taxon>Chromadorea</taxon>
        <taxon>Rhabditida</taxon>
        <taxon>Tylenchina</taxon>
        <taxon>Panagrolaimomorpha</taxon>
        <taxon>Panagrolaimoidea</taxon>
        <taxon>Panagrolaimidae</taxon>
        <taxon>Panagrellus</taxon>
    </lineage>
</organism>
<dbReference type="Gene3D" id="3.30.710.10">
    <property type="entry name" value="Potassium Channel Kv1.1, Chain A"/>
    <property type="match status" value="2"/>
</dbReference>
<evidence type="ECO:0000313" key="2">
    <source>
        <dbReference type="Proteomes" id="UP000492821"/>
    </source>
</evidence>
<dbReference type="SMART" id="SM00225">
    <property type="entry name" value="BTB"/>
    <property type="match status" value="1"/>
</dbReference>
<name>A0A7E4V5P2_PANRE</name>
<keyword evidence="2" id="KW-1185">Reference proteome</keyword>
<dbReference type="AlphaFoldDB" id="A0A7E4V5P2"/>
<reference evidence="3" key="2">
    <citation type="submission" date="2020-10" db="UniProtKB">
        <authorList>
            <consortium name="WormBaseParasite"/>
        </authorList>
    </citation>
    <scope>IDENTIFICATION</scope>
</reference>